<organism evidence="1 2">
    <name type="scientific">Tagetes erecta</name>
    <name type="common">African marigold</name>
    <dbReference type="NCBI Taxonomy" id="13708"/>
    <lineage>
        <taxon>Eukaryota</taxon>
        <taxon>Viridiplantae</taxon>
        <taxon>Streptophyta</taxon>
        <taxon>Embryophyta</taxon>
        <taxon>Tracheophyta</taxon>
        <taxon>Spermatophyta</taxon>
        <taxon>Magnoliopsida</taxon>
        <taxon>eudicotyledons</taxon>
        <taxon>Gunneridae</taxon>
        <taxon>Pentapetalae</taxon>
        <taxon>asterids</taxon>
        <taxon>campanulids</taxon>
        <taxon>Asterales</taxon>
        <taxon>Asteraceae</taxon>
        <taxon>Asteroideae</taxon>
        <taxon>Heliantheae alliance</taxon>
        <taxon>Tageteae</taxon>
        <taxon>Tagetes</taxon>
    </lineage>
</organism>
<name>A0AAD8NNX2_TARER</name>
<dbReference type="EMBL" id="JAUHHV010000005">
    <property type="protein sequence ID" value="KAK1423060.1"/>
    <property type="molecule type" value="Genomic_DNA"/>
</dbReference>
<dbReference type="Proteomes" id="UP001229421">
    <property type="component" value="Unassembled WGS sequence"/>
</dbReference>
<comment type="caution">
    <text evidence="1">The sequence shown here is derived from an EMBL/GenBank/DDBJ whole genome shotgun (WGS) entry which is preliminary data.</text>
</comment>
<accession>A0AAD8NNX2</accession>
<dbReference type="AlphaFoldDB" id="A0AAD8NNX2"/>
<sequence>MRLKVIFTIFVTYKILLKIGTNISPFFSPFHRYYYKTHQALLIKKYSLTHIHPLSISHTHTHIFFPTSLSS</sequence>
<evidence type="ECO:0000313" key="1">
    <source>
        <dbReference type="EMBL" id="KAK1423060.1"/>
    </source>
</evidence>
<keyword evidence="2" id="KW-1185">Reference proteome</keyword>
<gene>
    <name evidence="1" type="ORF">QVD17_18354</name>
</gene>
<evidence type="ECO:0000313" key="2">
    <source>
        <dbReference type="Proteomes" id="UP001229421"/>
    </source>
</evidence>
<proteinExistence type="predicted"/>
<protein>
    <submittedName>
        <fullName evidence="1">Uncharacterized protein</fullName>
    </submittedName>
</protein>
<reference evidence="1" key="1">
    <citation type="journal article" date="2023" name="bioRxiv">
        <title>Improved chromosome-level genome assembly for marigold (Tagetes erecta).</title>
        <authorList>
            <person name="Jiang F."/>
            <person name="Yuan L."/>
            <person name="Wang S."/>
            <person name="Wang H."/>
            <person name="Xu D."/>
            <person name="Wang A."/>
            <person name="Fan W."/>
        </authorList>
    </citation>
    <scope>NUCLEOTIDE SEQUENCE</scope>
    <source>
        <strain evidence="1">WSJ</strain>
        <tissue evidence="1">Leaf</tissue>
    </source>
</reference>